<keyword evidence="5" id="KW-1185">Reference proteome</keyword>
<dbReference type="InterPro" id="IPR003594">
    <property type="entry name" value="HATPase_dom"/>
</dbReference>
<gene>
    <name evidence="4" type="ORF">G7043_30235</name>
</gene>
<dbReference type="NCBIfam" id="NF041045">
    <property type="entry name" value="RsbA_anti_sig"/>
    <property type="match status" value="1"/>
</dbReference>
<dbReference type="CDD" id="cd16936">
    <property type="entry name" value="HATPase_RsbW-like"/>
    <property type="match status" value="1"/>
</dbReference>
<evidence type="ECO:0000256" key="1">
    <source>
        <dbReference type="ARBA" id="ARBA00022527"/>
    </source>
</evidence>
<dbReference type="InterPro" id="IPR025847">
    <property type="entry name" value="MEDS_domain"/>
</dbReference>
<evidence type="ECO:0000313" key="4">
    <source>
        <dbReference type="EMBL" id="NGY63207.1"/>
    </source>
</evidence>
<proteinExistence type="predicted"/>
<keyword evidence="1" id="KW-0723">Serine/threonine-protein kinase</keyword>
<protein>
    <submittedName>
        <fullName evidence="4">Sensor histidine kinase</fullName>
    </submittedName>
</protein>
<organism evidence="4 5">
    <name type="scientific">Lentzea alba</name>
    <dbReference type="NCBI Taxonomy" id="2714351"/>
    <lineage>
        <taxon>Bacteria</taxon>
        <taxon>Bacillati</taxon>
        <taxon>Actinomycetota</taxon>
        <taxon>Actinomycetes</taxon>
        <taxon>Pseudonocardiales</taxon>
        <taxon>Pseudonocardiaceae</taxon>
        <taxon>Lentzea</taxon>
    </lineage>
</organism>
<dbReference type="PANTHER" id="PTHR35526:SF3">
    <property type="entry name" value="ANTI-SIGMA-F FACTOR RSBW"/>
    <property type="match status" value="1"/>
</dbReference>
<dbReference type="InterPro" id="IPR036890">
    <property type="entry name" value="HATPase_C_sf"/>
</dbReference>
<dbReference type="GO" id="GO:0004674">
    <property type="term" value="F:protein serine/threonine kinase activity"/>
    <property type="evidence" value="ECO:0007669"/>
    <property type="project" value="UniProtKB-KW"/>
</dbReference>
<dbReference type="SUPFAM" id="SSF55874">
    <property type="entry name" value="ATPase domain of HSP90 chaperone/DNA topoisomerase II/histidine kinase"/>
    <property type="match status" value="1"/>
</dbReference>
<dbReference type="EMBL" id="JAAMPJ010000009">
    <property type="protein sequence ID" value="NGY63207.1"/>
    <property type="molecule type" value="Genomic_DNA"/>
</dbReference>
<dbReference type="RefSeq" id="WP_166051372.1">
    <property type="nucleotide sequence ID" value="NZ_JAAMPJ010000009.1"/>
</dbReference>
<name>A0A7C9RUQ6_9PSEU</name>
<keyword evidence="4" id="KW-0418">Kinase</keyword>
<dbReference type="AlphaFoldDB" id="A0A7C9RUQ6"/>
<dbReference type="Pfam" id="PF14417">
    <property type="entry name" value="MEDS"/>
    <property type="match status" value="1"/>
</dbReference>
<dbReference type="Gene3D" id="3.30.565.10">
    <property type="entry name" value="Histidine kinase-like ATPase, C-terminal domain"/>
    <property type="match status" value="1"/>
</dbReference>
<comment type="caution">
    <text evidence="4">The sequence shown here is derived from an EMBL/GenBank/DDBJ whole genome shotgun (WGS) entry which is preliminary data.</text>
</comment>
<dbReference type="PANTHER" id="PTHR35526">
    <property type="entry name" value="ANTI-SIGMA-F FACTOR RSBW-RELATED"/>
    <property type="match status" value="1"/>
</dbReference>
<evidence type="ECO:0000313" key="5">
    <source>
        <dbReference type="Proteomes" id="UP000481360"/>
    </source>
</evidence>
<dbReference type="InterPro" id="IPR047718">
    <property type="entry name" value="RsbA-like_anti_sig"/>
</dbReference>
<keyword evidence="4" id="KW-0808">Transferase</keyword>
<sequence length="315" mass="34415">MRTAATQLEDPFVHPALFYRDDAEYLAGTVGFITEGLEAGEPVAVSVPGAKLRLLRAELGDAQDRVQFFDMTEVGRNPGRIIPGVLRAFADKHPGRRVRIIGEPIWPTRTDTEYPACVQHEALINHAFTGREVSILCPYDTAGLSEQALRDAVATHPILIDSSGQRASDGYAPDRIVDSYNLPLAVPPLTAQQMTVQPGSLRTVRWLTAECGHRIGFPPDRLDDLLMAVTELASNSIEHGGGTGTMHLWADGPELVCQVSDRGHITDPLVGRTPREPHRTSGRGLLMVNHVADLVRMHTGPDGTTIEIRFVFHSS</sequence>
<dbReference type="InterPro" id="IPR050267">
    <property type="entry name" value="Anti-sigma-factor_SerPK"/>
</dbReference>
<dbReference type="Proteomes" id="UP000481360">
    <property type="component" value="Unassembled WGS sequence"/>
</dbReference>
<feature type="domain" description="Histidine kinase/HSP90-like ATPase" evidence="2">
    <location>
        <begin position="196"/>
        <end position="309"/>
    </location>
</feature>
<feature type="domain" description="MEDS" evidence="3">
    <location>
        <begin position="14"/>
        <end position="157"/>
    </location>
</feature>
<evidence type="ECO:0000259" key="2">
    <source>
        <dbReference type="Pfam" id="PF13581"/>
    </source>
</evidence>
<evidence type="ECO:0000259" key="3">
    <source>
        <dbReference type="Pfam" id="PF14417"/>
    </source>
</evidence>
<dbReference type="Pfam" id="PF13581">
    <property type="entry name" value="HATPase_c_2"/>
    <property type="match status" value="1"/>
</dbReference>
<accession>A0A7C9RUQ6</accession>
<reference evidence="4 5" key="1">
    <citation type="submission" date="2020-03" db="EMBL/GenBank/DDBJ databases">
        <title>Isolation and identification of active actinomycetes.</title>
        <authorList>
            <person name="Sun X."/>
        </authorList>
    </citation>
    <scope>NUCLEOTIDE SEQUENCE [LARGE SCALE GENOMIC DNA]</scope>
    <source>
        <strain evidence="4 5">NEAU-D13</strain>
    </source>
</reference>